<proteinExistence type="inferred from homology"/>
<feature type="transmembrane region" description="Helical" evidence="5">
    <location>
        <begin position="223"/>
        <end position="242"/>
    </location>
</feature>
<dbReference type="EMBL" id="BCNO01000002">
    <property type="protein sequence ID" value="GAQ95366.1"/>
    <property type="molecule type" value="Genomic_DNA"/>
</dbReference>
<feature type="transmembrane region" description="Helical" evidence="5">
    <location>
        <begin position="33"/>
        <end position="51"/>
    </location>
</feature>
<comment type="catalytic activity">
    <reaction evidence="5">
        <text>a quinone + NADH + 5 H(+)(in) = a quinol + NAD(+) + 4 H(+)(out)</text>
        <dbReference type="Rhea" id="RHEA:57888"/>
        <dbReference type="ChEBI" id="CHEBI:15378"/>
        <dbReference type="ChEBI" id="CHEBI:24646"/>
        <dbReference type="ChEBI" id="CHEBI:57540"/>
        <dbReference type="ChEBI" id="CHEBI:57945"/>
        <dbReference type="ChEBI" id="CHEBI:132124"/>
    </reaction>
</comment>
<evidence type="ECO:0000313" key="8">
    <source>
        <dbReference type="EMBL" id="GAQ95366.1"/>
    </source>
</evidence>
<organism evidence="8 9">
    <name type="scientific">Thermodesulfovibrio aggregans</name>
    <dbReference type="NCBI Taxonomy" id="86166"/>
    <lineage>
        <taxon>Bacteria</taxon>
        <taxon>Pseudomonadati</taxon>
        <taxon>Nitrospirota</taxon>
        <taxon>Thermodesulfovibrionia</taxon>
        <taxon>Thermodesulfovibrionales</taxon>
        <taxon>Thermodesulfovibrionaceae</taxon>
        <taxon>Thermodesulfovibrio</taxon>
    </lineage>
</organism>
<accession>A0A0U9IAP7</accession>
<feature type="transmembrane region" description="Helical" evidence="5">
    <location>
        <begin position="391"/>
        <end position="411"/>
    </location>
</feature>
<dbReference type="Pfam" id="PF00361">
    <property type="entry name" value="Proton_antipo_M"/>
    <property type="match status" value="1"/>
</dbReference>
<feature type="transmembrane region" description="Helical" evidence="5">
    <location>
        <begin position="71"/>
        <end position="87"/>
    </location>
</feature>
<evidence type="ECO:0000313" key="9">
    <source>
        <dbReference type="Proteomes" id="UP000054976"/>
    </source>
</evidence>
<feature type="transmembrane region" description="Helical" evidence="5">
    <location>
        <begin position="194"/>
        <end position="211"/>
    </location>
</feature>
<feature type="transmembrane region" description="Helical" evidence="5">
    <location>
        <begin position="262"/>
        <end position="283"/>
    </location>
</feature>
<dbReference type="OrthoDB" id="9805769at2"/>
<gene>
    <name evidence="5" type="primary">nuoN</name>
    <name evidence="8" type="ORF">TAGGR_2256</name>
</gene>
<reference evidence="9" key="1">
    <citation type="submission" date="2016-01" db="EMBL/GenBank/DDBJ databases">
        <title>Draft genome sequence of Thermodesulfovibrio aggregans strain TGE-P1.</title>
        <authorList>
            <person name="Sekiguchi Y."/>
            <person name="Ohashi A."/>
            <person name="Matsuura N."/>
            <person name="Tourlousse M.D."/>
        </authorList>
    </citation>
    <scope>NUCLEOTIDE SEQUENCE [LARGE SCALE GENOMIC DNA]</scope>
    <source>
        <strain evidence="9">TGE-P1</strain>
    </source>
</reference>
<dbReference type="EC" id="7.1.1.-" evidence="5"/>
<keyword evidence="5" id="KW-1278">Translocase</keyword>
<feature type="transmembrane region" description="Helical" evidence="5">
    <location>
        <begin position="119"/>
        <end position="140"/>
    </location>
</feature>
<evidence type="ECO:0000256" key="6">
    <source>
        <dbReference type="RuleBase" id="RU000320"/>
    </source>
</evidence>
<dbReference type="AlphaFoldDB" id="A0A0U9IAP7"/>
<feature type="transmembrane region" description="Helical" evidence="5">
    <location>
        <begin position="94"/>
        <end position="113"/>
    </location>
</feature>
<dbReference type="InterPro" id="IPR001750">
    <property type="entry name" value="ND/Mrp_TM"/>
</dbReference>
<dbReference type="STRING" id="86166.TAGGR_2256"/>
<comment type="subunit">
    <text evidence="5">NDH-1 is composed of 14 different subunits. Subunits NuoA, H, J, K, L, M, N constitute the membrane sector of the complex.</text>
</comment>
<comment type="subcellular location">
    <subcellularLocation>
        <location evidence="5">Cell membrane</location>
        <topology evidence="5">Multi-pass membrane protein</topology>
    </subcellularLocation>
    <subcellularLocation>
        <location evidence="1">Endomembrane system</location>
        <topology evidence="1">Multi-pass membrane protein</topology>
    </subcellularLocation>
    <subcellularLocation>
        <location evidence="6">Membrane</location>
        <topology evidence="6">Multi-pass membrane protein</topology>
    </subcellularLocation>
</comment>
<feature type="transmembrane region" description="Helical" evidence="5">
    <location>
        <begin position="290"/>
        <end position="311"/>
    </location>
</feature>
<keyword evidence="5" id="KW-0830">Ubiquinone</keyword>
<feature type="transmembrane region" description="Helical" evidence="5">
    <location>
        <begin position="317"/>
        <end position="338"/>
    </location>
</feature>
<dbReference type="GO" id="GO:0050136">
    <property type="term" value="F:NADH dehydrogenase (quinone) (non-electrogenic) activity"/>
    <property type="evidence" value="ECO:0007669"/>
    <property type="project" value="UniProtKB-UniRule"/>
</dbReference>
<evidence type="ECO:0000256" key="5">
    <source>
        <dbReference type="HAMAP-Rule" id="MF_00445"/>
    </source>
</evidence>
<keyword evidence="4 5" id="KW-0472">Membrane</keyword>
<dbReference type="GO" id="GO:0005886">
    <property type="term" value="C:plasma membrane"/>
    <property type="evidence" value="ECO:0007669"/>
    <property type="project" value="UniProtKB-SubCell"/>
</dbReference>
<protein>
    <recommendedName>
        <fullName evidence="5">NADH-quinone oxidoreductase subunit N</fullName>
        <ecNumber evidence="5">7.1.1.-</ecNumber>
    </recommendedName>
    <alternativeName>
        <fullName evidence="5">NADH dehydrogenase I subunit N</fullName>
    </alternativeName>
    <alternativeName>
        <fullName evidence="5">NDH-1 subunit N</fullName>
    </alternativeName>
</protein>
<feature type="transmembrane region" description="Helical" evidence="5">
    <location>
        <begin position="432"/>
        <end position="453"/>
    </location>
</feature>
<keyword evidence="5" id="KW-0874">Quinone</keyword>
<comment type="caution">
    <text evidence="8">The sequence shown here is derived from an EMBL/GenBank/DDBJ whole genome shotgun (WGS) entry which is preliminary data.</text>
</comment>
<evidence type="ECO:0000259" key="7">
    <source>
        <dbReference type="Pfam" id="PF00361"/>
    </source>
</evidence>
<dbReference type="HAMAP" id="MF_00445">
    <property type="entry name" value="NDH1_NuoN_1"/>
    <property type="match status" value="1"/>
</dbReference>
<keyword evidence="5" id="KW-0813">Transport</keyword>
<keyword evidence="5" id="KW-0520">NAD</keyword>
<keyword evidence="3 5" id="KW-1133">Transmembrane helix</keyword>
<evidence type="ECO:0000256" key="2">
    <source>
        <dbReference type="ARBA" id="ARBA00022692"/>
    </source>
</evidence>
<feature type="transmembrane region" description="Helical" evidence="5">
    <location>
        <begin position="6"/>
        <end position="26"/>
    </location>
</feature>
<feature type="transmembrane region" description="Helical" evidence="5">
    <location>
        <begin position="152"/>
        <end position="174"/>
    </location>
</feature>
<dbReference type="GO" id="GO:0012505">
    <property type="term" value="C:endomembrane system"/>
    <property type="evidence" value="ECO:0007669"/>
    <property type="project" value="UniProtKB-SubCell"/>
</dbReference>
<keyword evidence="5" id="KW-1003">Cell membrane</keyword>
<dbReference type="GO" id="GO:0042773">
    <property type="term" value="P:ATP synthesis coupled electron transport"/>
    <property type="evidence" value="ECO:0007669"/>
    <property type="project" value="InterPro"/>
</dbReference>
<keyword evidence="9" id="KW-1185">Reference proteome</keyword>
<dbReference type="InterPro" id="IPR010096">
    <property type="entry name" value="NADH-Q_OxRdtase_suN/2"/>
</dbReference>
<dbReference type="RefSeq" id="WP_059176807.1">
    <property type="nucleotide sequence ID" value="NZ_BCNO01000002.1"/>
</dbReference>
<name>A0A0U9IAP7_9BACT</name>
<comment type="similarity">
    <text evidence="5">Belongs to the complex I subunit 2 family.</text>
</comment>
<comment type="function">
    <text evidence="5">NDH-1 shuttles electrons from NADH, via FMN and iron-sulfur (Fe-S) centers, to quinones in the respiratory chain. The immediate electron acceptor for the enzyme in this species is believed to be ubiquinone. Couples the redox reaction to proton translocation (for every two electrons transferred, four hydrogen ions are translocated across the cytoplasmic membrane), and thus conserves the redox energy in a proton gradient.</text>
</comment>
<dbReference type="GO" id="GO:0008137">
    <property type="term" value="F:NADH dehydrogenase (ubiquinone) activity"/>
    <property type="evidence" value="ECO:0007669"/>
    <property type="project" value="InterPro"/>
</dbReference>
<feature type="domain" description="NADH:quinone oxidoreductase/Mrp antiporter transmembrane" evidence="7">
    <location>
        <begin position="115"/>
        <end position="405"/>
    </location>
</feature>
<dbReference type="NCBIfam" id="TIGR01770">
    <property type="entry name" value="NDH_I_N"/>
    <property type="match status" value="1"/>
</dbReference>
<sequence>MDKYLPLMPEIVFTTLFLIYFVFGLFIKNRQTLGIMVIVISLITSLTLFGVNGSAFNDMFVADKFSQSLKLVFLLSLFLCTLISLRYEKIQDRVFYEYSLLLLLSTLAMMLIVSSRDFIPLFLSVEFMSLCIYLLSGFILSDLKSNEASLKYYILGSFASAILLFGISAIYGVTGTTTFDGIAQFFKNSSNISIYHYVGAIGIITALAFKAGCAPFHQWSPDVYEGAPTTITAFMSVAPKAAALGALGRVIFETFSLKPQLWLSPLILIALLTMATGNILALRQNNLKRLLAYSSIAHAGYVMLAVIACSQEGLDSIVFYMFIYTFMNIGAFAVVLILPEGEKIDRYVGLSNTNIFVALSMLVFMFSLAGIPPLGGFIAKFLVFKSIIHAGYVWVALVGIIFSILSAYYYLRVVVKMFFASSLEQSQPLHRVPANLKFAIGINTFLVITLGIFPDILRFLFIY</sequence>
<evidence type="ECO:0000256" key="3">
    <source>
        <dbReference type="ARBA" id="ARBA00022989"/>
    </source>
</evidence>
<keyword evidence="2 5" id="KW-0812">Transmembrane</keyword>
<dbReference type="PANTHER" id="PTHR22773">
    <property type="entry name" value="NADH DEHYDROGENASE"/>
    <property type="match status" value="1"/>
</dbReference>
<evidence type="ECO:0000256" key="1">
    <source>
        <dbReference type="ARBA" id="ARBA00004127"/>
    </source>
</evidence>
<dbReference type="GO" id="GO:0048038">
    <property type="term" value="F:quinone binding"/>
    <property type="evidence" value="ECO:0007669"/>
    <property type="project" value="UniProtKB-KW"/>
</dbReference>
<evidence type="ECO:0000256" key="4">
    <source>
        <dbReference type="ARBA" id="ARBA00023136"/>
    </source>
</evidence>
<feature type="transmembrane region" description="Helical" evidence="5">
    <location>
        <begin position="350"/>
        <end position="371"/>
    </location>
</feature>
<dbReference type="Proteomes" id="UP000054976">
    <property type="component" value="Unassembled WGS sequence"/>
</dbReference>